<evidence type="ECO:0000313" key="3">
    <source>
        <dbReference type="Proteomes" id="UP001228059"/>
    </source>
</evidence>
<dbReference type="Pfam" id="PF13175">
    <property type="entry name" value="AAA_15"/>
    <property type="match status" value="1"/>
</dbReference>
<protein>
    <submittedName>
        <fullName evidence="2">AAA family ATPase</fullName>
    </submittedName>
</protein>
<feature type="domain" description="Endonuclease GajA/Old nuclease/RecF-like AAA" evidence="1">
    <location>
        <begin position="1"/>
        <end position="214"/>
    </location>
</feature>
<evidence type="ECO:0000259" key="1">
    <source>
        <dbReference type="Pfam" id="PF13175"/>
    </source>
</evidence>
<dbReference type="AlphaFoldDB" id="A0AAJ6H208"/>
<dbReference type="InterPro" id="IPR027417">
    <property type="entry name" value="P-loop_NTPase"/>
</dbReference>
<accession>A0AAJ6H208</accession>
<sequence>MKLKSMTVANFRCYKSPLTVTFDDLTALVGRNDAGKSTLLDALDVFFNDKALDKNDASKGGVAKAVTVTCVFWDLPNELILDETASTSLGGEYLLNADGELEITKVYNCSIEKPKLTALRLKAVHPSAEKVKDLIALKIDELKARAEEVGVDMSLVNRTVKRDLRSAIRTKVGQLETVVSDLLIGGDGVDDKSNSIKVWDGLKATLPLYALFKSDAQSSDPGLLKHKTR</sequence>
<dbReference type="PANTHER" id="PTHR32182">
    <property type="entry name" value="DNA REPLICATION AND REPAIR PROTEIN RECF"/>
    <property type="match status" value="1"/>
</dbReference>
<evidence type="ECO:0000313" key="2">
    <source>
        <dbReference type="EMBL" id="WIX08196.1"/>
    </source>
</evidence>
<dbReference type="Gene3D" id="3.40.50.300">
    <property type="entry name" value="P-loop containing nucleotide triphosphate hydrolases"/>
    <property type="match status" value="1"/>
</dbReference>
<organism evidence="2 3">
    <name type="scientific">Xanthomonas oryzae pv. leersiae</name>
    <dbReference type="NCBI Taxonomy" id="3112258"/>
    <lineage>
        <taxon>Bacteria</taxon>
        <taxon>Pseudomonadati</taxon>
        <taxon>Pseudomonadota</taxon>
        <taxon>Gammaproteobacteria</taxon>
        <taxon>Lysobacterales</taxon>
        <taxon>Lysobacteraceae</taxon>
        <taxon>Xanthomonas</taxon>
    </lineage>
</organism>
<dbReference type="Proteomes" id="UP001228059">
    <property type="component" value="Chromosome"/>
</dbReference>
<dbReference type="PANTHER" id="PTHR32182:SF22">
    <property type="entry name" value="ATP-DEPENDENT ENDONUCLEASE, OLD FAMILY-RELATED"/>
    <property type="match status" value="1"/>
</dbReference>
<dbReference type="SUPFAM" id="SSF52540">
    <property type="entry name" value="P-loop containing nucleoside triphosphate hydrolases"/>
    <property type="match status" value="1"/>
</dbReference>
<gene>
    <name evidence="2" type="ORF">QN060_09645</name>
</gene>
<reference evidence="2 3" key="1">
    <citation type="submission" date="2023-05" db="EMBL/GenBank/DDBJ databases">
        <title>Complete Genome Resource of Xanthomonas oryzae pv. leersiae Strain YNJC Isolated From Plateau Japonica Rice in Southwest China.</title>
        <authorList>
            <person name="Aa X."/>
            <person name="Mei L."/>
            <person name="Liu P."/>
            <person name="Yang Y."/>
            <person name="Tang C."/>
            <person name="Zhang F."/>
            <person name="Dong C."/>
            <person name="Wang B."/>
            <person name="Chen X."/>
            <person name="Dai L."/>
        </authorList>
    </citation>
    <scope>NUCLEOTIDE SEQUENCE [LARGE SCALE GENOMIC DNA]</scope>
    <source>
        <strain evidence="2 3">YNJC</strain>
    </source>
</reference>
<dbReference type="GO" id="GO:0000731">
    <property type="term" value="P:DNA synthesis involved in DNA repair"/>
    <property type="evidence" value="ECO:0007669"/>
    <property type="project" value="TreeGrafter"/>
</dbReference>
<dbReference type="RefSeq" id="WP_285957337.1">
    <property type="nucleotide sequence ID" value="NZ_CP127225.1"/>
</dbReference>
<proteinExistence type="predicted"/>
<dbReference type="EMBL" id="CP127225">
    <property type="protein sequence ID" value="WIX08196.1"/>
    <property type="molecule type" value="Genomic_DNA"/>
</dbReference>
<name>A0AAJ6H208_9XANT</name>
<dbReference type="InterPro" id="IPR041685">
    <property type="entry name" value="AAA_GajA/Old/RecF-like"/>
</dbReference>
<dbReference type="GO" id="GO:0006302">
    <property type="term" value="P:double-strand break repair"/>
    <property type="evidence" value="ECO:0007669"/>
    <property type="project" value="TreeGrafter"/>
</dbReference>